<proteinExistence type="predicted"/>
<keyword evidence="2" id="KW-1185">Reference proteome</keyword>
<protein>
    <submittedName>
        <fullName evidence="1">Uncharacterized protein</fullName>
    </submittedName>
</protein>
<dbReference type="EMBL" id="WOTH01000043">
    <property type="protein sequence ID" value="NHO55019.1"/>
    <property type="molecule type" value="Genomic_DNA"/>
</dbReference>
<accession>A0A967B8D3</accession>
<comment type="caution">
    <text evidence="1">The sequence shown here is derived from an EMBL/GenBank/DDBJ whole genome shotgun (WGS) entry which is preliminary data.</text>
</comment>
<dbReference type="RefSeq" id="WP_166318108.1">
    <property type="nucleotide sequence ID" value="NZ_WOTH01000043.1"/>
</dbReference>
<reference evidence="1" key="1">
    <citation type="submission" date="2019-11" db="EMBL/GenBank/DDBJ databases">
        <title>Description of new Acetobacter species.</title>
        <authorList>
            <person name="Cleenwerck I."/>
            <person name="Sombolestani A.S."/>
        </authorList>
    </citation>
    <scope>NUCLEOTIDE SEQUENCE</scope>
    <source>
        <strain evidence="1">LMG 1626</strain>
    </source>
</reference>
<dbReference type="Proteomes" id="UP000597459">
    <property type="component" value="Unassembled WGS sequence"/>
</dbReference>
<evidence type="ECO:0000313" key="2">
    <source>
        <dbReference type="Proteomes" id="UP000597459"/>
    </source>
</evidence>
<gene>
    <name evidence="1" type="ORF">GOB87_13865</name>
</gene>
<dbReference type="AlphaFoldDB" id="A0A967B8D3"/>
<sequence length="84" mass="9595">MFQPRFYATSPGLKETRKPRWEDIHAFARRLATVNGATTWRIAPTPTRVVEADDERPILRVSIGRNTSDGAMDVYGWAEVYNGR</sequence>
<organism evidence="1 2">
    <name type="scientific">Acetobacter estunensis</name>
    <dbReference type="NCBI Taxonomy" id="104097"/>
    <lineage>
        <taxon>Bacteria</taxon>
        <taxon>Pseudomonadati</taxon>
        <taxon>Pseudomonadota</taxon>
        <taxon>Alphaproteobacteria</taxon>
        <taxon>Acetobacterales</taxon>
        <taxon>Acetobacteraceae</taxon>
        <taxon>Acetobacter</taxon>
    </lineage>
</organism>
<evidence type="ECO:0000313" key="1">
    <source>
        <dbReference type="EMBL" id="NHO55019.1"/>
    </source>
</evidence>
<name>A0A967B8D3_9PROT</name>